<dbReference type="KEGG" id="qsa:O6P43_013727"/>
<evidence type="ECO:0000313" key="2">
    <source>
        <dbReference type="EMBL" id="KAJ7963828.1"/>
    </source>
</evidence>
<feature type="compositionally biased region" description="Basic and acidic residues" evidence="1">
    <location>
        <begin position="357"/>
        <end position="369"/>
    </location>
</feature>
<feature type="compositionally biased region" description="Basic residues" evidence="1">
    <location>
        <begin position="395"/>
        <end position="407"/>
    </location>
</feature>
<proteinExistence type="predicted"/>
<accession>A0AAD7LTB7</accession>
<dbReference type="PANTHER" id="PTHR38371">
    <property type="entry name" value="RHO GTPASE-ACTIVATING PROTEIN"/>
    <property type="match status" value="1"/>
</dbReference>
<feature type="region of interest" description="Disordered" evidence="1">
    <location>
        <begin position="346"/>
        <end position="374"/>
    </location>
</feature>
<evidence type="ECO:0000256" key="1">
    <source>
        <dbReference type="SAM" id="MobiDB-lite"/>
    </source>
</evidence>
<reference evidence="2" key="1">
    <citation type="journal article" date="2023" name="Science">
        <title>Elucidation of the pathway for biosynthesis of saponin adjuvants from the soapbark tree.</title>
        <authorList>
            <person name="Reed J."/>
            <person name="Orme A."/>
            <person name="El-Demerdash A."/>
            <person name="Owen C."/>
            <person name="Martin L.B.B."/>
            <person name="Misra R.C."/>
            <person name="Kikuchi S."/>
            <person name="Rejzek M."/>
            <person name="Martin A.C."/>
            <person name="Harkess A."/>
            <person name="Leebens-Mack J."/>
            <person name="Louveau T."/>
            <person name="Stephenson M.J."/>
            <person name="Osbourn A."/>
        </authorList>
    </citation>
    <scope>NUCLEOTIDE SEQUENCE</scope>
    <source>
        <strain evidence="2">S10</strain>
    </source>
</reference>
<evidence type="ECO:0000313" key="3">
    <source>
        <dbReference type="Proteomes" id="UP001163823"/>
    </source>
</evidence>
<dbReference type="EMBL" id="JARAOO010000006">
    <property type="protein sequence ID" value="KAJ7963828.1"/>
    <property type="molecule type" value="Genomic_DNA"/>
</dbReference>
<dbReference type="AlphaFoldDB" id="A0AAD7LTB7"/>
<keyword evidence="3" id="KW-1185">Reference proteome</keyword>
<comment type="caution">
    <text evidence="2">The sequence shown here is derived from an EMBL/GenBank/DDBJ whole genome shotgun (WGS) entry which is preliminary data.</text>
</comment>
<organism evidence="2 3">
    <name type="scientific">Quillaja saponaria</name>
    <name type="common">Soap bark tree</name>
    <dbReference type="NCBI Taxonomy" id="32244"/>
    <lineage>
        <taxon>Eukaryota</taxon>
        <taxon>Viridiplantae</taxon>
        <taxon>Streptophyta</taxon>
        <taxon>Embryophyta</taxon>
        <taxon>Tracheophyta</taxon>
        <taxon>Spermatophyta</taxon>
        <taxon>Magnoliopsida</taxon>
        <taxon>eudicotyledons</taxon>
        <taxon>Gunneridae</taxon>
        <taxon>Pentapetalae</taxon>
        <taxon>rosids</taxon>
        <taxon>fabids</taxon>
        <taxon>Fabales</taxon>
        <taxon>Quillajaceae</taxon>
        <taxon>Quillaja</taxon>
    </lineage>
</organism>
<feature type="compositionally biased region" description="Polar residues" evidence="1">
    <location>
        <begin position="346"/>
        <end position="356"/>
    </location>
</feature>
<feature type="compositionally biased region" description="Polar residues" evidence="1">
    <location>
        <begin position="126"/>
        <end position="135"/>
    </location>
</feature>
<feature type="compositionally biased region" description="Basic residues" evidence="1">
    <location>
        <begin position="493"/>
        <end position="505"/>
    </location>
</feature>
<feature type="region of interest" description="Disordered" evidence="1">
    <location>
        <begin position="387"/>
        <end position="415"/>
    </location>
</feature>
<dbReference type="Proteomes" id="UP001163823">
    <property type="component" value="Chromosome 6"/>
</dbReference>
<feature type="region of interest" description="Disordered" evidence="1">
    <location>
        <begin position="126"/>
        <end position="147"/>
    </location>
</feature>
<name>A0AAD7LTB7_QUISA</name>
<dbReference type="PANTHER" id="PTHR38371:SF1">
    <property type="entry name" value="RHO GTPASE-ACTIVATING PROTEIN"/>
    <property type="match status" value="1"/>
</dbReference>
<gene>
    <name evidence="2" type="ORF">O6P43_013727</name>
</gene>
<feature type="region of interest" description="Disordered" evidence="1">
    <location>
        <begin position="477"/>
        <end position="505"/>
    </location>
</feature>
<sequence>MADYEPPSFSLGLDLCHDSEPQITDLCHSAQKLVPNNEEELGPQVIDSDPEMGPEPPTQILKRLKRGPSAGLSSAKKKEEPQSCCDGDDDIEDFSSQDDLIEVNMHLSTQKHSVCSSSKISLNGSGVLTTQSSSQWKERKRKQVSDLPASDRLETGCKNLMFPKLTSPLRRFQLIDSDSDDPSFSEDVSREAHKIGSPLKKQKNFPGNFVASMGQNRRESTSRPQNEDLWKDFCQMKNSRIPTPALDEVCEEYFHSPAQRPGIGVSVSNKESFHGTTDSFQNDEQLWDSSNPLPPAHLYFFHDDPRIGKLVRDRLPNFSPLGVVNRMNQWPNASIIDYMGQFSNGEASKRQGTQKSCVEKGSTRDRNKSEVSNVGGWVEPKNIYPLINGESSKQKPTKRNSFKKSSVKGKNISDQSNSVRNLYASESWVEPQSCANMPKDAGKRRVQASGQSVGHWYTASDGKKVYVSRSGQDLTGQSAYRHYRKDSGSRFRESKKKAIAKKKRS</sequence>
<protein>
    <submittedName>
        <fullName evidence="2">Rho GTPase-activating protein</fullName>
    </submittedName>
</protein>
<feature type="region of interest" description="Disordered" evidence="1">
    <location>
        <begin position="34"/>
        <end position="90"/>
    </location>
</feature>